<comment type="similarity">
    <text evidence="1">Belongs to the FAM10 family.</text>
</comment>
<feature type="compositionally biased region" description="Basic and acidic residues" evidence="6">
    <location>
        <begin position="774"/>
        <end position="787"/>
    </location>
</feature>
<keyword evidence="2" id="KW-0677">Repeat</keyword>
<accession>A0A1B0BX54</accession>
<name>A0A1B0BX54_9MUSC</name>
<dbReference type="PANTHER" id="PTHR45883">
    <property type="entry name" value="HSC70-INTERACTING PROTEIN"/>
    <property type="match status" value="1"/>
</dbReference>
<feature type="compositionally biased region" description="Acidic residues" evidence="6">
    <location>
        <begin position="80"/>
        <end position="94"/>
    </location>
</feature>
<dbReference type="InterPro" id="IPR019734">
    <property type="entry name" value="TPR_rpt"/>
</dbReference>
<dbReference type="VEuPathDB" id="VectorBase:GPPI043218"/>
<dbReference type="FunFam" id="1.25.40.10:FF:000112">
    <property type="entry name" value="FAM10 family protein"/>
    <property type="match status" value="1"/>
</dbReference>
<dbReference type="Gene3D" id="1.25.40.10">
    <property type="entry name" value="Tetratricopeptide repeat domain"/>
    <property type="match status" value="1"/>
</dbReference>
<dbReference type="Gene3D" id="6.10.250.3420">
    <property type="match status" value="1"/>
</dbReference>
<evidence type="ECO:0000256" key="2">
    <source>
        <dbReference type="ARBA" id="ARBA00022737"/>
    </source>
</evidence>
<feature type="compositionally biased region" description="Basic and acidic residues" evidence="6">
    <location>
        <begin position="1411"/>
        <end position="1440"/>
    </location>
</feature>
<feature type="region of interest" description="Disordered" evidence="6">
    <location>
        <begin position="774"/>
        <end position="817"/>
    </location>
</feature>
<dbReference type="SMART" id="SM00727">
    <property type="entry name" value="STI1"/>
    <property type="match status" value="1"/>
</dbReference>
<dbReference type="SUPFAM" id="SSF48452">
    <property type="entry name" value="TPR-like"/>
    <property type="match status" value="1"/>
</dbReference>
<dbReference type="Gene3D" id="1.10.260.100">
    <property type="match status" value="1"/>
</dbReference>
<evidence type="ECO:0000256" key="4">
    <source>
        <dbReference type="ARBA" id="ARBA00037033"/>
    </source>
</evidence>
<feature type="region of interest" description="Disordered" evidence="6">
    <location>
        <begin position="1411"/>
        <end position="1463"/>
    </location>
</feature>
<reference evidence="9" key="1">
    <citation type="submission" date="2015-01" db="EMBL/GenBank/DDBJ databases">
        <authorList>
            <person name="Aksoy S."/>
            <person name="Warren W."/>
            <person name="Wilson R.K."/>
        </authorList>
    </citation>
    <scope>NUCLEOTIDE SEQUENCE [LARGE SCALE GENOMIC DNA]</scope>
    <source>
        <strain evidence="9">IAEA</strain>
    </source>
</reference>
<dbReference type="InterPro" id="IPR011990">
    <property type="entry name" value="TPR-like_helical_dom_sf"/>
</dbReference>
<dbReference type="InterPro" id="IPR006636">
    <property type="entry name" value="STI1_HS-bd"/>
</dbReference>
<evidence type="ECO:0000256" key="1">
    <source>
        <dbReference type="ARBA" id="ARBA00009015"/>
    </source>
</evidence>
<evidence type="ECO:0000313" key="8">
    <source>
        <dbReference type="EnsemblMetazoa" id="GPPI043218-PA"/>
    </source>
</evidence>
<feature type="region of interest" description="Disordered" evidence="6">
    <location>
        <begin position="68"/>
        <end position="94"/>
    </location>
</feature>
<dbReference type="GO" id="GO:0030544">
    <property type="term" value="F:Hsp70 protein binding"/>
    <property type="evidence" value="ECO:0007669"/>
    <property type="project" value="TreeGrafter"/>
</dbReference>
<feature type="repeat" description="TPR" evidence="5">
    <location>
        <begin position="1295"/>
        <end position="1328"/>
    </location>
</feature>
<feature type="domain" description="STI1" evidence="7">
    <location>
        <begin position="1465"/>
        <end position="1507"/>
    </location>
</feature>
<feature type="region of interest" description="Disordered" evidence="6">
    <location>
        <begin position="1525"/>
        <end position="1568"/>
    </location>
</feature>
<feature type="compositionally biased region" description="Basic and acidic residues" evidence="6">
    <location>
        <begin position="1551"/>
        <end position="1562"/>
    </location>
</feature>
<sequence length="1568" mass="180784">MAAPFASEDLEKLKKFIDFVSQNPLILNMPQLEFVKIFIEKFGGKVPEGTFEMPAGGKCPFGGNIKTEAKTSSVPHEEENSAEAEMDVESDESEIELDMEVASARPTENNTTTDTTETANVVYLEEKPYKRCNRKRKSMKSEKSKRKTKTKIAKKKVRCFNNVNMDPLYTSEILIKTEQTDDEELIGQSSRYNNPTHIDDLLDDKDADFVLESDRDDEPLIMLRKKRGRPAKYPPRDDLFDDRRRKEPRPIICGSLCKQKCAEKFTEKQRILMCDHYWNLSREKRIDYIRSHTKAKRSIRLRRRGECKRNNVCVYYLEDVALQNAALIRVCRSYFEATLRLSHYDIKKALDGFELQPELEVKPVIIETKESRNYRNQYTKRKEIEQTLDPVTGNLVPLYTCTSENITNLSSTDGSKLKKKRIRRDPTQPVARSPRPINCAERCIYKCHTKFTEEQRQQICSNFWTMDYKRRKDFILSRVETREILYETTPEFRKSNRPPRTYHTRFYLRAGLHGENQRVCKSFMMATLRIGHHFISNALQFADQTTGYYTGGDRRGQHTPGNKISSERIEEIKQHIAAYPTWMPNKKSKTRYLHSSLSIKRLYIDYKEKCIAEQKKFVSSNFFYGIFHNDFKLAFLKPIAAKEENVGNKGFINSNPHISNYTGEEPGGYWSNSKGDKLNPLINNLVTPCSLSTLHQIPNVMPTVSSSSLCLSQTSSSTSYNQPINYSSHLENYGSSLSVNQVLTSTLASKISTGIMPSIEKIIKIESSIESHMDPLHTPELVPKPEEIDISEDEDFGNGDDDNDFEPDSEQDDNEPLIKLRKRQRQLINRRILKNGNSKIKIPRPITCGDICKQKCREKFTETQRKLICEHYWNLSPDERTVFIRDHVKAKVFIKLKRKRKTDRGNTSVYYLGDPTWINSPHLRVCRSYFVTTLSLTYYILKKALDGYEMQPEPDLEKPLHLETKEDRRNNNQYIKNKERLNKPSEVEHILDPVTGNLVIEKKDNKNKRMRGQPDKHLPKPISCVERCLHKCHLKFTEEQRKQICSYFWSMDYKRRKDFILSHMETRAVQSVLTAEFRKSNRSSRSHQTRFYLRTGLSGENQRVCQKFFTATLCITRRVIVNALEFADQSTGYYMGTDRRGQNAISDERIHEIKQHIESYPTWTPNKRSKIRYLHSSLSIKRLYTDYKTKCLAEQKKFVSHNFFYSLFHNAFQLAFLRPVAPANSNGKTKFTKGFLSLNPNISNFTGEEPGGKYLHNNSGCVLCQTLGVIPPDRVPEQSTIDFSKNPTEEEIDKAGELRSQAAAAYSDQMYAEAIDFYTQAIELNPGNALFHAKRGQAFLKLQKPNACIRDCNRALAINCDSAAAYKFRGRAHRLLGNWEEAAKDLRQACKLDFDEEADEWLREVTPNAKKIEQHRLKQQRKKDEHDRKAREVRREKARTEASQQQQQQQEKHDNTSMPGGFSAGANLIDLLSSINDPEVMAALQDIMKNPTNIEKYKSNPKLAKIIDVFKSSFPCGVGGFPGGFPGSFPSTAGANEPDDDNTATAPPNPEDNKPQSKKPDFVDDGLD</sequence>
<dbReference type="Pfam" id="PF18253">
    <property type="entry name" value="HipN"/>
    <property type="match status" value="1"/>
</dbReference>
<dbReference type="PANTHER" id="PTHR45883:SF2">
    <property type="entry name" value="HSC70-INTERACTING PROTEIN"/>
    <property type="match status" value="1"/>
</dbReference>
<evidence type="ECO:0000256" key="6">
    <source>
        <dbReference type="SAM" id="MobiDB-lite"/>
    </source>
</evidence>
<evidence type="ECO:0000313" key="9">
    <source>
        <dbReference type="Proteomes" id="UP000092460"/>
    </source>
</evidence>
<dbReference type="EnsemblMetazoa" id="GPPI043218-RA">
    <property type="protein sequence ID" value="GPPI043218-PA"/>
    <property type="gene ID" value="GPPI043218"/>
</dbReference>
<evidence type="ECO:0000259" key="7">
    <source>
        <dbReference type="SMART" id="SM00727"/>
    </source>
</evidence>
<dbReference type="EMBL" id="JXJN01022088">
    <property type="status" value="NOT_ANNOTATED_CDS"/>
    <property type="molecule type" value="Genomic_DNA"/>
</dbReference>
<dbReference type="GO" id="GO:0046983">
    <property type="term" value="F:protein dimerization activity"/>
    <property type="evidence" value="ECO:0007669"/>
    <property type="project" value="InterPro"/>
</dbReference>
<reference evidence="8" key="2">
    <citation type="submission" date="2020-05" db="UniProtKB">
        <authorList>
            <consortium name="EnsemblMetazoa"/>
        </authorList>
    </citation>
    <scope>IDENTIFICATION</scope>
    <source>
        <strain evidence="8">IAEA</strain>
    </source>
</reference>
<dbReference type="SMART" id="SM00028">
    <property type="entry name" value="TPR"/>
    <property type="match status" value="3"/>
</dbReference>
<dbReference type="PROSITE" id="PS50005">
    <property type="entry name" value="TPR"/>
    <property type="match status" value="2"/>
</dbReference>
<feature type="repeat" description="TPR" evidence="5">
    <location>
        <begin position="1363"/>
        <end position="1396"/>
    </location>
</feature>
<dbReference type="CDD" id="cd14438">
    <property type="entry name" value="Hip_N"/>
    <property type="match status" value="1"/>
</dbReference>
<evidence type="ECO:0000256" key="5">
    <source>
        <dbReference type="PROSITE-ProRule" id="PRU00339"/>
    </source>
</evidence>
<organism evidence="8 9">
    <name type="scientific">Glossina palpalis gambiensis</name>
    <dbReference type="NCBI Taxonomy" id="67801"/>
    <lineage>
        <taxon>Eukaryota</taxon>
        <taxon>Metazoa</taxon>
        <taxon>Ecdysozoa</taxon>
        <taxon>Arthropoda</taxon>
        <taxon>Hexapoda</taxon>
        <taxon>Insecta</taxon>
        <taxon>Pterygota</taxon>
        <taxon>Neoptera</taxon>
        <taxon>Endopterygota</taxon>
        <taxon>Diptera</taxon>
        <taxon>Brachycera</taxon>
        <taxon>Muscomorpha</taxon>
        <taxon>Hippoboscoidea</taxon>
        <taxon>Glossinidae</taxon>
        <taxon>Glossina</taxon>
    </lineage>
</organism>
<comment type="function">
    <text evidence="4">One HIP oligomer binds the ATPase domains of at least two HSC70 molecules dependent on activation of the HSC70 ATPase by HSP40. Stabilizes the ADP state of HSC70 that has a high affinity for substrate protein. Through its own chaperone activity, it may contribute to the interaction of HSC70 with various target proteins.</text>
</comment>
<keyword evidence="9" id="KW-1185">Reference proteome</keyword>
<proteinExistence type="inferred from homology"/>
<protein>
    <recommendedName>
        <fullName evidence="7">STI1 domain-containing protein</fullName>
    </recommendedName>
</protein>
<dbReference type="Proteomes" id="UP000092460">
    <property type="component" value="Unassembled WGS sequence"/>
</dbReference>
<dbReference type="STRING" id="67801.A0A1B0BX54"/>
<keyword evidence="3 5" id="KW-0802">TPR repeat</keyword>
<feature type="compositionally biased region" description="Acidic residues" evidence="6">
    <location>
        <begin position="788"/>
        <end position="815"/>
    </location>
</feature>
<dbReference type="InterPro" id="IPR034649">
    <property type="entry name" value="Hip_N"/>
</dbReference>
<evidence type="ECO:0000256" key="3">
    <source>
        <dbReference type="ARBA" id="ARBA00022803"/>
    </source>
</evidence>